<sequence length="144" mass="16252">MTKEVHSVYVDTPISEVAKVLTEQKISGLPVLSRQGEVIGIVSEGDLLYKDREVKYPSYIALLGGFIYLESPKRFEEEFRKITALRAEEIMTKEVITIEEDTLVQDMAAIMTEQRINRLPVVRQGKLVGIVTRADIIKALTEEA</sequence>
<comment type="caution">
    <text evidence="4">The sequence shown here is derived from an EMBL/GenBank/DDBJ whole genome shotgun (WGS) entry which is preliminary data.</text>
</comment>
<evidence type="ECO:0000313" key="5">
    <source>
        <dbReference type="Proteomes" id="UP000468766"/>
    </source>
</evidence>
<dbReference type="InterPro" id="IPR051257">
    <property type="entry name" value="Diverse_CBS-Domain"/>
</dbReference>
<dbReference type="SMART" id="SM00116">
    <property type="entry name" value="CBS"/>
    <property type="match status" value="2"/>
</dbReference>
<evidence type="ECO:0000256" key="1">
    <source>
        <dbReference type="ARBA" id="ARBA00023122"/>
    </source>
</evidence>
<dbReference type="PANTHER" id="PTHR43080">
    <property type="entry name" value="CBS DOMAIN-CONTAINING PROTEIN CBSX3, MITOCHONDRIAL"/>
    <property type="match status" value="1"/>
</dbReference>
<dbReference type="InterPro" id="IPR000644">
    <property type="entry name" value="CBS_dom"/>
</dbReference>
<dbReference type="PROSITE" id="PS51371">
    <property type="entry name" value="CBS"/>
    <property type="match status" value="2"/>
</dbReference>
<accession>A0A6I0EXE6</accession>
<dbReference type="AlphaFoldDB" id="A0A6I0EXE6"/>
<evidence type="ECO:0000256" key="2">
    <source>
        <dbReference type="PROSITE-ProRule" id="PRU00703"/>
    </source>
</evidence>
<dbReference type="InterPro" id="IPR046342">
    <property type="entry name" value="CBS_dom_sf"/>
</dbReference>
<dbReference type="PANTHER" id="PTHR43080:SF26">
    <property type="entry name" value="REGULATORY PROTEIN"/>
    <property type="match status" value="1"/>
</dbReference>
<keyword evidence="1 2" id="KW-0129">CBS domain</keyword>
<feature type="domain" description="CBS" evidence="3">
    <location>
        <begin position="1"/>
        <end position="58"/>
    </location>
</feature>
<dbReference type="CDD" id="cd04586">
    <property type="entry name" value="CBS_pair_BON_assoc"/>
    <property type="match status" value="1"/>
</dbReference>
<evidence type="ECO:0000259" key="3">
    <source>
        <dbReference type="PROSITE" id="PS51371"/>
    </source>
</evidence>
<protein>
    <submittedName>
        <fullName evidence="4">CBS domain-containing protein</fullName>
    </submittedName>
</protein>
<dbReference type="SUPFAM" id="SSF54631">
    <property type="entry name" value="CBS-domain pair"/>
    <property type="match status" value="1"/>
</dbReference>
<dbReference type="Pfam" id="PF00571">
    <property type="entry name" value="CBS"/>
    <property type="match status" value="2"/>
</dbReference>
<dbReference type="Gene3D" id="3.10.580.10">
    <property type="entry name" value="CBS-domain"/>
    <property type="match status" value="1"/>
</dbReference>
<dbReference type="Proteomes" id="UP000468766">
    <property type="component" value="Unassembled WGS sequence"/>
</dbReference>
<keyword evidence="5" id="KW-1185">Reference proteome</keyword>
<proteinExistence type="predicted"/>
<name>A0A6I0EXE6_9FIRM</name>
<dbReference type="OrthoDB" id="9790355at2"/>
<reference evidence="4 5" key="1">
    <citation type="submission" date="2019-10" db="EMBL/GenBank/DDBJ databases">
        <title>Whole-genome sequence of the extremophile Heliorestis acidaminivorans DSM 24790.</title>
        <authorList>
            <person name="Kyndt J.A."/>
            <person name="Meyer T.E."/>
        </authorList>
    </citation>
    <scope>NUCLEOTIDE SEQUENCE [LARGE SCALE GENOMIC DNA]</scope>
    <source>
        <strain evidence="4 5">DSM 24790</strain>
    </source>
</reference>
<feature type="domain" description="CBS" evidence="3">
    <location>
        <begin position="91"/>
        <end position="144"/>
    </location>
</feature>
<gene>
    <name evidence="4" type="ORF">F9B85_11140</name>
</gene>
<organism evidence="4 5">
    <name type="scientific">Heliorestis acidaminivorans</name>
    <dbReference type="NCBI Taxonomy" id="553427"/>
    <lineage>
        <taxon>Bacteria</taxon>
        <taxon>Bacillati</taxon>
        <taxon>Bacillota</taxon>
        <taxon>Clostridia</taxon>
        <taxon>Eubacteriales</taxon>
        <taxon>Heliobacteriaceae</taxon>
        <taxon>Heliorestis</taxon>
    </lineage>
</organism>
<evidence type="ECO:0000313" key="4">
    <source>
        <dbReference type="EMBL" id="KAB2951874.1"/>
    </source>
</evidence>
<dbReference type="EMBL" id="WBXO01000009">
    <property type="protein sequence ID" value="KAB2951874.1"/>
    <property type="molecule type" value="Genomic_DNA"/>
</dbReference>